<gene>
    <name evidence="2" type="ORF">MPL3365_190047</name>
</gene>
<protein>
    <submittedName>
        <fullName evidence="2">Uncharacterized protein</fullName>
    </submittedName>
</protein>
<sequence>MQESRAVAHGKLKQVERSDHAGAGRVNRVGLVTGRRRRACQVKNMIDRLTELERSADILLDQPKLRLADKGGYVFHTPGEKVVDTDHSMALGKQGLAQVRTKETRTAGDKHRPCLSNHS</sequence>
<feature type="region of interest" description="Disordered" evidence="1">
    <location>
        <begin position="1"/>
        <end position="27"/>
    </location>
</feature>
<feature type="region of interest" description="Disordered" evidence="1">
    <location>
        <begin position="96"/>
        <end position="119"/>
    </location>
</feature>
<feature type="compositionally biased region" description="Basic and acidic residues" evidence="1">
    <location>
        <begin position="13"/>
        <end position="22"/>
    </location>
</feature>
<dbReference type="AlphaFoldDB" id="A0A090G175"/>
<name>A0A090G175_MESPL</name>
<evidence type="ECO:0000256" key="1">
    <source>
        <dbReference type="SAM" id="MobiDB-lite"/>
    </source>
</evidence>
<dbReference type="Proteomes" id="UP000046122">
    <property type="component" value="Unassembled WGS sequence"/>
</dbReference>
<feature type="compositionally biased region" description="Basic and acidic residues" evidence="1">
    <location>
        <begin position="100"/>
        <end position="112"/>
    </location>
</feature>
<organism evidence="2 3">
    <name type="scientific">Mesorhizobium plurifarium</name>
    <dbReference type="NCBI Taxonomy" id="69974"/>
    <lineage>
        <taxon>Bacteria</taxon>
        <taxon>Pseudomonadati</taxon>
        <taxon>Pseudomonadota</taxon>
        <taxon>Alphaproteobacteria</taxon>
        <taxon>Hyphomicrobiales</taxon>
        <taxon>Phyllobacteriaceae</taxon>
        <taxon>Mesorhizobium</taxon>
    </lineage>
</organism>
<evidence type="ECO:0000313" key="3">
    <source>
        <dbReference type="Proteomes" id="UP000046122"/>
    </source>
</evidence>
<evidence type="ECO:0000313" key="2">
    <source>
        <dbReference type="EMBL" id="CDX54157.1"/>
    </source>
</evidence>
<accession>A0A090G175</accession>
<proteinExistence type="predicted"/>
<dbReference type="EMBL" id="CCNE01000011">
    <property type="protein sequence ID" value="CDX54157.1"/>
    <property type="molecule type" value="Genomic_DNA"/>
</dbReference>
<reference evidence="2 3" key="1">
    <citation type="submission" date="2014-08" db="EMBL/GenBank/DDBJ databases">
        <authorList>
            <person name="Moulin Lionel"/>
        </authorList>
    </citation>
    <scope>NUCLEOTIDE SEQUENCE [LARGE SCALE GENOMIC DNA]</scope>
</reference>